<dbReference type="InterPro" id="IPR011990">
    <property type="entry name" value="TPR-like_helical_dom_sf"/>
</dbReference>
<comment type="cofactor">
    <cofactor evidence="1">
        <name>Mg(2+)</name>
        <dbReference type="ChEBI" id="CHEBI:18420"/>
    </cofactor>
</comment>
<dbReference type="KEGG" id="lsd:EMK97_02025"/>
<keyword evidence="5" id="KW-1133">Transmembrane helix</keyword>
<evidence type="ECO:0000259" key="6">
    <source>
        <dbReference type="PROSITE" id="PS50887"/>
    </source>
</evidence>
<dbReference type="Gene3D" id="1.25.40.10">
    <property type="entry name" value="Tetratricopeptide repeat domain"/>
    <property type="match status" value="2"/>
</dbReference>
<dbReference type="SUPFAM" id="SSF55073">
    <property type="entry name" value="Nucleotide cyclase"/>
    <property type="match status" value="1"/>
</dbReference>
<dbReference type="SMART" id="SM00267">
    <property type="entry name" value="GGDEF"/>
    <property type="match status" value="1"/>
</dbReference>
<keyword evidence="4" id="KW-0802">TPR repeat</keyword>
<dbReference type="PROSITE" id="PS50887">
    <property type="entry name" value="GGDEF"/>
    <property type="match status" value="1"/>
</dbReference>
<protein>
    <recommendedName>
        <fullName evidence="2">diguanylate cyclase</fullName>
        <ecNumber evidence="2">2.7.7.65</ecNumber>
    </recommendedName>
</protein>
<dbReference type="NCBIfam" id="TIGR00254">
    <property type="entry name" value="GGDEF"/>
    <property type="match status" value="1"/>
</dbReference>
<dbReference type="EMBL" id="CP034759">
    <property type="protein sequence ID" value="QBG34603.1"/>
    <property type="molecule type" value="Genomic_DNA"/>
</dbReference>
<dbReference type="InterPro" id="IPR000160">
    <property type="entry name" value="GGDEF_dom"/>
</dbReference>
<dbReference type="CDD" id="cd01949">
    <property type="entry name" value="GGDEF"/>
    <property type="match status" value="1"/>
</dbReference>
<evidence type="ECO:0000256" key="1">
    <source>
        <dbReference type="ARBA" id="ARBA00001946"/>
    </source>
</evidence>
<feature type="domain" description="GGDEF" evidence="6">
    <location>
        <begin position="483"/>
        <end position="616"/>
    </location>
</feature>
<dbReference type="Gene3D" id="3.30.70.270">
    <property type="match status" value="1"/>
</dbReference>
<dbReference type="OrthoDB" id="6191081at2"/>
<evidence type="ECO:0000313" key="7">
    <source>
        <dbReference type="EMBL" id="QBG34603.1"/>
    </source>
</evidence>
<gene>
    <name evidence="7" type="ORF">EMK97_02025</name>
</gene>
<dbReference type="GO" id="GO:0052621">
    <property type="term" value="F:diguanylate cyclase activity"/>
    <property type="evidence" value="ECO:0007669"/>
    <property type="project" value="UniProtKB-EC"/>
</dbReference>
<evidence type="ECO:0000256" key="4">
    <source>
        <dbReference type="PROSITE-ProRule" id="PRU00339"/>
    </source>
</evidence>
<dbReference type="RefSeq" id="WP_130598970.1">
    <property type="nucleotide sequence ID" value="NZ_CP034759.1"/>
</dbReference>
<dbReference type="EC" id="2.7.7.65" evidence="2"/>
<name>A0A4P6P0X6_9GAMM</name>
<keyword evidence="5" id="KW-0472">Membrane</keyword>
<sequence length="634" mass="72349">MLKNIAMLVTKYGLAYYLLFFLPANANNEFDLFSADNQNAPFIKTRMNILNSLSTNERTTQLAILYFQYNRIDLLQPLLKKIPTSPTIAGVSLKPFLQGYVHYYSGRYSQAKPYFKKAANQLAHEHLVSETDLSKDKWLAIINMYNAMNNAFLQQYTEAIKQLANIRVQAEGHGWKTLYAKADYLLGQVHYELKAYEDALNHFNRAEASYPSTDTLLIAEAMIARAQMINIVGSRRKAFELLDKAIETFEQRGDISSLAFGYLLKSYFFSKDNQPGKALLWIEKSVKLREQLGNDIDIANAYVHYSGILEENQLLAQSVIFAKKAADLVEGTDDITGQWDAFGNLAMILHAQEKYKSAFEYMHKAERALLNKARLDITTEAARLNSEFSLEIEKLKNQTLDDKNALLQSKLALEAQKQKLQNWTLMVLSIALMFIIAVVFLIYYLYSKNRQLAIQDPLTKLHNRRYIMNIGKQYFTICKRYATPMTVVMLDIDNFKQVNDQYGHKEGDNVLVFIANLCKQTLRSSDFVGRIGGEEFLFILPNTTEAKSVQFAQRLCNDIRESSVKQNQAVGCITVSLGLAHYEDFYQDFSELVNSADIALYQAKANGRNRVTQFDFNMSKALLESENKSKPVIA</sequence>
<keyword evidence="5" id="KW-0812">Transmembrane</keyword>
<evidence type="ECO:0000256" key="5">
    <source>
        <dbReference type="SAM" id="Phobius"/>
    </source>
</evidence>
<dbReference type="AlphaFoldDB" id="A0A4P6P0X6"/>
<proteinExistence type="predicted"/>
<dbReference type="InterPro" id="IPR029787">
    <property type="entry name" value="Nucleotide_cyclase"/>
</dbReference>
<dbReference type="SMART" id="SM00028">
    <property type="entry name" value="TPR"/>
    <property type="match status" value="4"/>
</dbReference>
<feature type="transmembrane region" description="Helical" evidence="5">
    <location>
        <begin position="423"/>
        <end position="446"/>
    </location>
</feature>
<keyword evidence="8" id="KW-1185">Reference proteome</keyword>
<evidence type="ECO:0000256" key="2">
    <source>
        <dbReference type="ARBA" id="ARBA00012528"/>
    </source>
</evidence>
<dbReference type="Proteomes" id="UP000290244">
    <property type="component" value="Chromosome"/>
</dbReference>
<dbReference type="PANTHER" id="PTHR45138">
    <property type="entry name" value="REGULATORY COMPONENTS OF SENSORY TRANSDUCTION SYSTEM"/>
    <property type="match status" value="1"/>
</dbReference>
<evidence type="ECO:0000256" key="3">
    <source>
        <dbReference type="ARBA" id="ARBA00034247"/>
    </source>
</evidence>
<accession>A0A4P6P0X6</accession>
<dbReference type="PANTHER" id="PTHR45138:SF9">
    <property type="entry name" value="DIGUANYLATE CYCLASE DGCM-RELATED"/>
    <property type="match status" value="1"/>
</dbReference>
<organism evidence="7 8">
    <name type="scientific">Litorilituus sediminis</name>
    <dbReference type="NCBI Taxonomy" id="718192"/>
    <lineage>
        <taxon>Bacteria</taxon>
        <taxon>Pseudomonadati</taxon>
        <taxon>Pseudomonadota</taxon>
        <taxon>Gammaproteobacteria</taxon>
        <taxon>Alteromonadales</taxon>
        <taxon>Colwelliaceae</taxon>
        <taxon>Litorilituus</taxon>
    </lineage>
</organism>
<comment type="catalytic activity">
    <reaction evidence="3">
        <text>2 GTP = 3',3'-c-di-GMP + 2 diphosphate</text>
        <dbReference type="Rhea" id="RHEA:24898"/>
        <dbReference type="ChEBI" id="CHEBI:33019"/>
        <dbReference type="ChEBI" id="CHEBI:37565"/>
        <dbReference type="ChEBI" id="CHEBI:58805"/>
        <dbReference type="EC" id="2.7.7.65"/>
    </reaction>
</comment>
<dbReference type="PROSITE" id="PS50005">
    <property type="entry name" value="TPR"/>
    <property type="match status" value="1"/>
</dbReference>
<dbReference type="InterPro" id="IPR019734">
    <property type="entry name" value="TPR_rpt"/>
</dbReference>
<dbReference type="Pfam" id="PF00990">
    <property type="entry name" value="GGDEF"/>
    <property type="match status" value="1"/>
</dbReference>
<reference evidence="7 8" key="1">
    <citation type="submission" date="2018-12" db="EMBL/GenBank/DDBJ databases">
        <title>Complete genome of Litorilituus sediminis.</title>
        <authorList>
            <person name="Liu A."/>
            <person name="Rong J."/>
        </authorList>
    </citation>
    <scope>NUCLEOTIDE SEQUENCE [LARGE SCALE GENOMIC DNA]</scope>
    <source>
        <strain evidence="7 8">JCM 17549</strain>
    </source>
</reference>
<dbReference type="FunFam" id="3.30.70.270:FF:000001">
    <property type="entry name" value="Diguanylate cyclase domain protein"/>
    <property type="match status" value="1"/>
</dbReference>
<feature type="repeat" description="TPR" evidence="4">
    <location>
        <begin position="180"/>
        <end position="213"/>
    </location>
</feature>
<dbReference type="InterPro" id="IPR050469">
    <property type="entry name" value="Diguanylate_Cyclase"/>
</dbReference>
<dbReference type="SUPFAM" id="SSF48452">
    <property type="entry name" value="TPR-like"/>
    <property type="match status" value="2"/>
</dbReference>
<evidence type="ECO:0000313" key="8">
    <source>
        <dbReference type="Proteomes" id="UP000290244"/>
    </source>
</evidence>
<dbReference type="InterPro" id="IPR043128">
    <property type="entry name" value="Rev_trsase/Diguanyl_cyclase"/>
</dbReference>